<dbReference type="EMBL" id="DF238821">
    <property type="protein sequence ID" value="GAC98511.1"/>
    <property type="molecule type" value="Genomic_DNA"/>
</dbReference>
<dbReference type="RefSeq" id="XP_012192098.1">
    <property type="nucleotide sequence ID" value="XM_012336708.1"/>
</dbReference>
<dbReference type="AlphaFoldDB" id="R9PAV8"/>
<accession>R9PAV8</accession>
<organism evidence="1 2">
    <name type="scientific">Pseudozyma hubeiensis (strain SY62)</name>
    <name type="common">Yeast</name>
    <dbReference type="NCBI Taxonomy" id="1305764"/>
    <lineage>
        <taxon>Eukaryota</taxon>
        <taxon>Fungi</taxon>
        <taxon>Dikarya</taxon>
        <taxon>Basidiomycota</taxon>
        <taxon>Ustilaginomycotina</taxon>
        <taxon>Ustilaginomycetes</taxon>
        <taxon>Ustilaginales</taxon>
        <taxon>Ustilaginaceae</taxon>
        <taxon>Pseudozyma</taxon>
    </lineage>
</organism>
<keyword evidence="2" id="KW-1185">Reference proteome</keyword>
<reference evidence="2" key="1">
    <citation type="journal article" date="2013" name="Genome Announc.">
        <title>Draft genome sequence of the basidiomycetous yeast-like fungus Pseudozyma hubeiensis SY62, which produces an abundant amount of the biosurfactant mannosylerythritol lipids.</title>
        <authorList>
            <person name="Konishi M."/>
            <person name="Hatada Y."/>
            <person name="Horiuchi J."/>
        </authorList>
    </citation>
    <scope>NUCLEOTIDE SEQUENCE [LARGE SCALE GENOMIC DNA]</scope>
    <source>
        <strain evidence="2">SY62</strain>
    </source>
</reference>
<dbReference type="Proteomes" id="UP000014071">
    <property type="component" value="Unassembled WGS sequence"/>
</dbReference>
<protein>
    <submittedName>
        <fullName evidence="1">Uncharacterized protein</fullName>
    </submittedName>
</protein>
<name>R9PAV8_PSEHS</name>
<evidence type="ECO:0000313" key="1">
    <source>
        <dbReference type="EMBL" id="GAC98511.1"/>
    </source>
</evidence>
<dbReference type="GeneID" id="24111377"/>
<sequence>MITRLLRIATGAAMTEQVFDVHANHRISRLLRHLLSDQSRIARCRLMSTAAAFESGERTPHTAPSHDPVAYIALDIARFRIVLNINSCCTDRNRPQY</sequence>
<evidence type="ECO:0000313" key="2">
    <source>
        <dbReference type="Proteomes" id="UP000014071"/>
    </source>
</evidence>
<gene>
    <name evidence="1" type="ORF">PHSY_006105</name>
</gene>
<dbReference type="HOGENOM" id="CLU_2347627_0_0_1"/>
<proteinExistence type="predicted"/>